<gene>
    <name evidence="1" type="ORF">KZ829_03075</name>
</gene>
<dbReference type="InterPro" id="IPR046251">
    <property type="entry name" value="DUF6284"/>
</dbReference>
<evidence type="ECO:0000313" key="1">
    <source>
        <dbReference type="EMBL" id="MBW6432722.1"/>
    </source>
</evidence>
<comment type="caution">
    <text evidence="1">The sequence shown here is derived from an EMBL/GenBank/DDBJ whole genome shotgun (WGS) entry which is preliminary data.</text>
</comment>
<proteinExistence type="predicted"/>
<dbReference type="EMBL" id="JAHXZI010000001">
    <property type="protein sequence ID" value="MBW6432722.1"/>
    <property type="molecule type" value="Genomic_DNA"/>
</dbReference>
<protein>
    <submittedName>
        <fullName evidence="1">Uncharacterized protein</fullName>
    </submittedName>
</protein>
<dbReference type="Proteomes" id="UP001519863">
    <property type="component" value="Unassembled WGS sequence"/>
</dbReference>
<reference evidence="1 2" key="1">
    <citation type="journal article" date="2013" name="Antonie Van Leeuwenhoek">
        <title>Actinoplanes hulinensis sp. nov., a novel actinomycete isolated from soybean root (Glycine max (L.) Merr).</title>
        <authorList>
            <person name="Shen Y."/>
            <person name="Liu C."/>
            <person name="Wang X."/>
            <person name="Zhao J."/>
            <person name="Jia F."/>
            <person name="Zhang Y."/>
            <person name="Wang L."/>
            <person name="Yang D."/>
            <person name="Xiang W."/>
        </authorList>
    </citation>
    <scope>NUCLEOTIDE SEQUENCE [LARGE SCALE GENOMIC DNA]</scope>
    <source>
        <strain evidence="1 2">NEAU-M9</strain>
    </source>
</reference>
<evidence type="ECO:0000313" key="2">
    <source>
        <dbReference type="Proteomes" id="UP001519863"/>
    </source>
</evidence>
<name>A0ABS7AVE9_9ACTN</name>
<accession>A0ABS7AVE9</accession>
<dbReference type="Pfam" id="PF19801">
    <property type="entry name" value="DUF6284"/>
    <property type="match status" value="1"/>
</dbReference>
<sequence length="81" mass="8679">MQAEPSSEDLAAIEAEWPLIEAEMLLVAAEIAWAIAAERGGPSPMDWKRLRRAESQVVRVAAELARTVTTPVAPAGRKAVA</sequence>
<organism evidence="1 2">
    <name type="scientific">Actinoplanes hulinensis</name>
    <dbReference type="NCBI Taxonomy" id="1144547"/>
    <lineage>
        <taxon>Bacteria</taxon>
        <taxon>Bacillati</taxon>
        <taxon>Actinomycetota</taxon>
        <taxon>Actinomycetes</taxon>
        <taxon>Micromonosporales</taxon>
        <taxon>Micromonosporaceae</taxon>
        <taxon>Actinoplanes</taxon>
    </lineage>
</organism>
<keyword evidence="2" id="KW-1185">Reference proteome</keyword>